<dbReference type="AlphaFoldDB" id="A0A1V8SKP3"/>
<keyword evidence="4 9" id="KW-0679">Respiratory chain</keyword>
<proteinExistence type="inferred from homology"/>
<keyword evidence="9" id="KW-0999">Mitochondrion inner membrane</keyword>
<organism evidence="11 12">
    <name type="scientific">Cryoendolithus antarcticus</name>
    <dbReference type="NCBI Taxonomy" id="1507870"/>
    <lineage>
        <taxon>Eukaryota</taxon>
        <taxon>Fungi</taxon>
        <taxon>Dikarya</taxon>
        <taxon>Ascomycota</taxon>
        <taxon>Pezizomycotina</taxon>
        <taxon>Dothideomycetes</taxon>
        <taxon>Dothideomycetidae</taxon>
        <taxon>Cladosporiales</taxon>
        <taxon>Cladosporiaceae</taxon>
        <taxon>Cryoendolithus</taxon>
    </lineage>
</organism>
<dbReference type="GO" id="GO:0006120">
    <property type="term" value="P:mitochondrial electron transport, NADH to ubiquinone"/>
    <property type="evidence" value="ECO:0007669"/>
    <property type="project" value="InterPro"/>
</dbReference>
<dbReference type="PROSITE" id="PS51808">
    <property type="entry name" value="CHCH"/>
    <property type="match status" value="2"/>
</dbReference>
<evidence type="ECO:0000256" key="6">
    <source>
        <dbReference type="ARBA" id="ARBA00022982"/>
    </source>
</evidence>
<evidence type="ECO:0000256" key="1">
    <source>
        <dbReference type="ARBA" id="ARBA00003195"/>
    </source>
</evidence>
<dbReference type="GO" id="GO:0005743">
    <property type="term" value="C:mitochondrial inner membrane"/>
    <property type="evidence" value="ECO:0007669"/>
    <property type="project" value="UniProtKB-SubCell"/>
</dbReference>
<feature type="domain" description="CHCH" evidence="10">
    <location>
        <begin position="91"/>
        <end position="124"/>
    </location>
</feature>
<keyword evidence="8" id="KW-1015">Disulfide bond</keyword>
<dbReference type="Proteomes" id="UP000192596">
    <property type="component" value="Unassembled WGS sequence"/>
</dbReference>
<evidence type="ECO:0000256" key="2">
    <source>
        <dbReference type="ARBA" id="ARBA00010705"/>
    </source>
</evidence>
<evidence type="ECO:0000313" key="12">
    <source>
        <dbReference type="Proteomes" id="UP000192596"/>
    </source>
</evidence>
<keyword evidence="5" id="KW-0677">Repeat</keyword>
<evidence type="ECO:0000256" key="5">
    <source>
        <dbReference type="ARBA" id="ARBA00022737"/>
    </source>
</evidence>
<evidence type="ECO:0000256" key="4">
    <source>
        <dbReference type="ARBA" id="ARBA00022660"/>
    </source>
</evidence>
<keyword evidence="7 9" id="KW-0496">Mitochondrion</keyword>
<keyword evidence="6 9" id="KW-0249">Electron transport</keyword>
<dbReference type="InParanoid" id="A0A1V8SKP3"/>
<dbReference type="OrthoDB" id="276296at2759"/>
<protein>
    <recommendedName>
        <fullName evidence="9">NADH-ubiquinone oxidoreductase</fullName>
    </recommendedName>
</protein>
<name>A0A1V8SKP3_9PEZI</name>
<dbReference type="InterPro" id="IPR016680">
    <property type="entry name" value="NDUFA8"/>
</dbReference>
<dbReference type="Pfam" id="PF06747">
    <property type="entry name" value="CHCH"/>
    <property type="match status" value="1"/>
</dbReference>
<dbReference type="PIRSF" id="PIRSF017016">
    <property type="entry name" value="NDUA8"/>
    <property type="match status" value="1"/>
</dbReference>
<evidence type="ECO:0000256" key="3">
    <source>
        <dbReference type="ARBA" id="ARBA00022448"/>
    </source>
</evidence>
<reference evidence="12" key="1">
    <citation type="submission" date="2017-03" db="EMBL/GenBank/DDBJ databases">
        <title>Genomes of endolithic fungi from Antarctica.</title>
        <authorList>
            <person name="Coleine C."/>
            <person name="Masonjones S."/>
            <person name="Stajich J.E."/>
        </authorList>
    </citation>
    <scope>NUCLEOTIDE SEQUENCE [LARGE SCALE GENOMIC DNA]</scope>
    <source>
        <strain evidence="12">CCFEE 5527</strain>
    </source>
</reference>
<gene>
    <name evidence="11" type="ORF">B0A48_14791</name>
</gene>
<sequence>MSTRQPRFNQQVLIDTTPLPDDIPKVKEIGASSAPLLSASFFIGARCQPYNDDYMKCKTESNGRGELDCMREGRKVTRCAASVLEDVNKHCLDEFRKHWECLDDNNQQLWQCRRFERPLNKCVFESLKLEKKIPGAPEKEVPVHERKRQIYAHSILTQ</sequence>
<comment type="subcellular location">
    <subcellularLocation>
        <location evidence="9">Mitochondrion inner membrane</location>
    </subcellularLocation>
</comment>
<dbReference type="EMBL" id="NAJO01000039">
    <property type="protein sequence ID" value="OQN99649.1"/>
    <property type="molecule type" value="Genomic_DNA"/>
</dbReference>
<keyword evidence="3 9" id="KW-0813">Transport</keyword>
<keyword evidence="11" id="KW-0830">Ubiquinone</keyword>
<comment type="similarity">
    <text evidence="2 9">Belongs to the complex I NDUFA8 subunit family.</text>
</comment>
<dbReference type="PANTHER" id="PTHR13344">
    <property type="entry name" value="NADH-UBIQUINONE OXIDOREDUCTASE"/>
    <property type="match status" value="1"/>
</dbReference>
<evidence type="ECO:0000313" key="11">
    <source>
        <dbReference type="EMBL" id="OQN99649.1"/>
    </source>
</evidence>
<comment type="caution">
    <text evidence="11">The sequence shown here is derived from an EMBL/GenBank/DDBJ whole genome shotgun (WGS) entry which is preliminary data.</text>
</comment>
<evidence type="ECO:0000256" key="9">
    <source>
        <dbReference type="PIRNR" id="PIRNR017016"/>
    </source>
</evidence>
<dbReference type="STRING" id="1507870.A0A1V8SKP3"/>
<comment type="function">
    <text evidence="1 9">Accessory subunit of the mitochondrial membrane respiratory chain NADH dehydrogenase (Complex I), that is believed not to be involved in catalysis. Complex I functions in the transfer of electrons from NADH to the respiratory chain. The immediate electron acceptor for the enzyme is believed to be ubiquinone.</text>
</comment>
<evidence type="ECO:0000259" key="10">
    <source>
        <dbReference type="Pfam" id="PF06747"/>
    </source>
</evidence>
<keyword evidence="9" id="KW-0472">Membrane</keyword>
<accession>A0A1V8SKP3</accession>
<keyword evidence="12" id="KW-1185">Reference proteome</keyword>
<dbReference type="PANTHER" id="PTHR13344:SF0">
    <property type="entry name" value="NADH DEHYDROGENASE [UBIQUINONE] 1 ALPHA SUBCOMPLEX SUBUNIT 8"/>
    <property type="match status" value="1"/>
</dbReference>
<dbReference type="InterPro" id="IPR010625">
    <property type="entry name" value="CHCH"/>
</dbReference>
<evidence type="ECO:0000256" key="8">
    <source>
        <dbReference type="ARBA" id="ARBA00023157"/>
    </source>
</evidence>
<evidence type="ECO:0000256" key="7">
    <source>
        <dbReference type="ARBA" id="ARBA00023128"/>
    </source>
</evidence>